<dbReference type="STRING" id="1465490.SAMN05444277_10529"/>
<dbReference type="EMBL" id="FOXQ01000005">
    <property type="protein sequence ID" value="SFQ07706.1"/>
    <property type="molecule type" value="Genomic_DNA"/>
</dbReference>
<accession>A0A1I5VL35</accession>
<gene>
    <name evidence="1" type="ORF">SAMN05444277_10529</name>
</gene>
<organism evidence="1 2">
    <name type="scientific">Parafilimonas terrae</name>
    <dbReference type="NCBI Taxonomy" id="1465490"/>
    <lineage>
        <taxon>Bacteria</taxon>
        <taxon>Pseudomonadati</taxon>
        <taxon>Bacteroidota</taxon>
        <taxon>Chitinophagia</taxon>
        <taxon>Chitinophagales</taxon>
        <taxon>Chitinophagaceae</taxon>
        <taxon>Parafilimonas</taxon>
    </lineage>
</organism>
<evidence type="ECO:0000313" key="1">
    <source>
        <dbReference type="EMBL" id="SFQ07706.1"/>
    </source>
</evidence>
<protein>
    <submittedName>
        <fullName evidence="1">Uncharacterized protein</fullName>
    </submittedName>
</protein>
<proteinExistence type="predicted"/>
<keyword evidence="2" id="KW-1185">Reference proteome</keyword>
<sequence length="251" mass="26593">MAKQKGPAPIQGTIGNLTFFKSQDGFMVKTKSEVSKSKILSDPGFQRTRENMAEFGSAGKAGKILRTASNSVLQQSADNRMVSRLAAQMLKVIKSDTVGKRGERSVTSGNIALLSGFDFNNKGILSTTLISPYDVVYTRASGDLTFSLPSFIPAQGIVAPQGATHYKLQLAAAPVDFGIANNMAQLTASSVLPWDNVAATALTLALSLPAASALPVFVLLQVQFFIRVNADDYPLNNGAYNACAIISISTP</sequence>
<name>A0A1I5VL35_9BACT</name>
<evidence type="ECO:0000313" key="2">
    <source>
        <dbReference type="Proteomes" id="UP000199031"/>
    </source>
</evidence>
<dbReference type="RefSeq" id="WP_090657746.1">
    <property type="nucleotide sequence ID" value="NZ_FOXQ01000005.1"/>
</dbReference>
<dbReference type="OrthoDB" id="645138at2"/>
<dbReference type="AlphaFoldDB" id="A0A1I5VL35"/>
<dbReference type="Proteomes" id="UP000199031">
    <property type="component" value="Unassembled WGS sequence"/>
</dbReference>
<reference evidence="1 2" key="1">
    <citation type="submission" date="2016-10" db="EMBL/GenBank/DDBJ databases">
        <authorList>
            <person name="de Groot N.N."/>
        </authorList>
    </citation>
    <scope>NUCLEOTIDE SEQUENCE [LARGE SCALE GENOMIC DNA]</scope>
    <source>
        <strain evidence="1 2">DSM 28286</strain>
    </source>
</reference>